<dbReference type="AlphaFoldDB" id="A0A9P4GDT1"/>
<organism evidence="3 4">
    <name type="scientific">Cucurbitaria berberidis CBS 394.84</name>
    <dbReference type="NCBI Taxonomy" id="1168544"/>
    <lineage>
        <taxon>Eukaryota</taxon>
        <taxon>Fungi</taxon>
        <taxon>Dikarya</taxon>
        <taxon>Ascomycota</taxon>
        <taxon>Pezizomycotina</taxon>
        <taxon>Dothideomycetes</taxon>
        <taxon>Pleosporomycetidae</taxon>
        <taxon>Pleosporales</taxon>
        <taxon>Pleosporineae</taxon>
        <taxon>Cucurbitariaceae</taxon>
        <taxon>Cucurbitaria</taxon>
    </lineage>
</organism>
<proteinExistence type="predicted"/>
<evidence type="ECO:0000256" key="1">
    <source>
        <dbReference type="SAM" id="MobiDB-lite"/>
    </source>
</evidence>
<dbReference type="GeneID" id="63847586"/>
<evidence type="ECO:0000313" key="3">
    <source>
        <dbReference type="EMBL" id="KAF1843644.1"/>
    </source>
</evidence>
<dbReference type="Pfam" id="PF12937">
    <property type="entry name" value="F-box-like"/>
    <property type="match status" value="1"/>
</dbReference>
<feature type="compositionally biased region" description="Acidic residues" evidence="1">
    <location>
        <begin position="416"/>
        <end position="426"/>
    </location>
</feature>
<dbReference type="SMART" id="SM00256">
    <property type="entry name" value="FBOX"/>
    <property type="match status" value="1"/>
</dbReference>
<protein>
    <recommendedName>
        <fullName evidence="2">F-box domain-containing protein</fullName>
    </recommendedName>
</protein>
<evidence type="ECO:0000259" key="2">
    <source>
        <dbReference type="PROSITE" id="PS50181"/>
    </source>
</evidence>
<reference evidence="3" key="1">
    <citation type="submission" date="2020-01" db="EMBL/GenBank/DDBJ databases">
        <authorList>
            <consortium name="DOE Joint Genome Institute"/>
            <person name="Haridas S."/>
            <person name="Albert R."/>
            <person name="Binder M."/>
            <person name="Bloem J."/>
            <person name="Labutti K."/>
            <person name="Salamov A."/>
            <person name="Andreopoulos B."/>
            <person name="Baker S.E."/>
            <person name="Barry K."/>
            <person name="Bills G."/>
            <person name="Bluhm B.H."/>
            <person name="Cannon C."/>
            <person name="Castanera R."/>
            <person name="Culley D.E."/>
            <person name="Daum C."/>
            <person name="Ezra D."/>
            <person name="Gonzalez J.B."/>
            <person name="Henrissat B."/>
            <person name="Kuo A."/>
            <person name="Liang C."/>
            <person name="Lipzen A."/>
            <person name="Lutzoni F."/>
            <person name="Magnuson J."/>
            <person name="Mondo S."/>
            <person name="Nolan M."/>
            <person name="Ohm R."/>
            <person name="Pangilinan J."/>
            <person name="Park H.-J."/>
            <person name="Ramirez L."/>
            <person name="Alfaro M."/>
            <person name="Sun H."/>
            <person name="Tritt A."/>
            <person name="Yoshinaga Y."/>
            <person name="Zwiers L.-H."/>
            <person name="Turgeon B.G."/>
            <person name="Goodwin S.B."/>
            <person name="Spatafora J.W."/>
            <person name="Crous P.W."/>
            <person name="Grigoriev I.V."/>
        </authorList>
    </citation>
    <scope>NUCLEOTIDE SEQUENCE</scope>
    <source>
        <strain evidence="3">CBS 394.84</strain>
    </source>
</reference>
<feature type="compositionally biased region" description="Basic and acidic residues" evidence="1">
    <location>
        <begin position="1"/>
        <end position="17"/>
    </location>
</feature>
<name>A0A9P4GDT1_9PLEO</name>
<evidence type="ECO:0000313" key="4">
    <source>
        <dbReference type="Proteomes" id="UP000800039"/>
    </source>
</evidence>
<gene>
    <name evidence="3" type="ORF">K460DRAFT_316229</name>
</gene>
<dbReference type="InterPro" id="IPR001810">
    <property type="entry name" value="F-box_dom"/>
</dbReference>
<comment type="caution">
    <text evidence="3">The sequence shown here is derived from an EMBL/GenBank/DDBJ whole genome shotgun (WGS) entry which is preliminary data.</text>
</comment>
<dbReference type="OrthoDB" id="5396937at2759"/>
<accession>A0A9P4GDT1</accession>
<dbReference type="SUPFAM" id="SSF81383">
    <property type="entry name" value="F-box domain"/>
    <property type="match status" value="1"/>
</dbReference>
<feature type="region of interest" description="Disordered" evidence="1">
    <location>
        <begin position="1"/>
        <end position="20"/>
    </location>
</feature>
<feature type="domain" description="F-box" evidence="2">
    <location>
        <begin position="71"/>
        <end position="122"/>
    </location>
</feature>
<dbReference type="PROSITE" id="PS50181">
    <property type="entry name" value="FBOX"/>
    <property type="match status" value="1"/>
</dbReference>
<dbReference type="EMBL" id="ML976617">
    <property type="protein sequence ID" value="KAF1843644.1"/>
    <property type="molecule type" value="Genomic_DNA"/>
</dbReference>
<dbReference type="RefSeq" id="XP_040786207.1">
    <property type="nucleotide sequence ID" value="XM_040930334.1"/>
</dbReference>
<dbReference type="Proteomes" id="UP000800039">
    <property type="component" value="Unassembled WGS sequence"/>
</dbReference>
<sequence length="435" mass="50290">MPMESFRRGKSTPERARNGFALSPADKAISKKRPSLGKAAGRFQSRLLASLRVGRRSAGEQLAPSLSSPFLEALFRLPNELHIHILRELCVADVLALRRTCRSLNELITNNAPALVRYWVQHRMGNLHLRLYPAPRPNAADFPFLLAMRRRHIASIRLTRQLADILVGDALDQTCPRQRQLWTSAYERMMPLVFGVGYFLDEHRRLLLDRDLGRIRPRSHIGYLICTTAGITNQERKIMKKLDPPLRLQYFYMYCFIVQILRRKLRPSSHTGTVEKLLRGWSSQPPCAEDIAFFLILGGIGQIAKLLACPTYAERRRYLHAYRTHLSPHTSRCWRRHWRDIGVVSPALLDDIPCARIGVTQLDQIWEPLIAQMMGPRRREFTEQERLRYEELKISNKFINEVMGYDILRGRTADASDADDDAEEDERMQVRTTPM</sequence>
<feature type="region of interest" description="Disordered" evidence="1">
    <location>
        <begin position="413"/>
        <end position="435"/>
    </location>
</feature>
<dbReference type="InterPro" id="IPR036047">
    <property type="entry name" value="F-box-like_dom_sf"/>
</dbReference>
<keyword evidence="4" id="KW-1185">Reference proteome</keyword>